<name>A0ABU6CWP7_9GAMM</name>
<proteinExistence type="predicted"/>
<feature type="non-terminal residue" evidence="2">
    <location>
        <position position="99"/>
    </location>
</feature>
<keyword evidence="3" id="KW-1185">Reference proteome</keyword>
<dbReference type="RefSeq" id="WP_324693849.1">
    <property type="nucleotide sequence ID" value="NZ_JAYMYJ010000046.1"/>
</dbReference>
<reference evidence="3" key="1">
    <citation type="submission" date="2023-07" db="EMBL/GenBank/DDBJ databases">
        <title>The carbon used by Thiothrix.</title>
        <authorList>
            <person name="Chen L."/>
        </authorList>
    </citation>
    <scope>NUCLEOTIDE SEQUENCE [LARGE SCALE GENOMIC DNA]</scope>
</reference>
<dbReference type="Proteomes" id="UP001308005">
    <property type="component" value="Unassembled WGS sequence"/>
</dbReference>
<feature type="compositionally biased region" description="Basic and acidic residues" evidence="1">
    <location>
        <begin position="34"/>
        <end position="44"/>
    </location>
</feature>
<evidence type="ECO:0000256" key="1">
    <source>
        <dbReference type="SAM" id="MobiDB-lite"/>
    </source>
</evidence>
<protein>
    <submittedName>
        <fullName evidence="2">Uncharacterized protein</fullName>
    </submittedName>
</protein>
<accession>A0ABU6CWP7</accession>
<comment type="caution">
    <text evidence="2">The sequence shown here is derived from an EMBL/GenBank/DDBJ whole genome shotgun (WGS) entry which is preliminary data.</text>
</comment>
<sequence>MNNRQILDGMKGHTTDKRLPKWMQHAGGAIPHPTPEEVEKDFQREAQAAQDAINGKPDSKATRDMHAALMQHYGEMTLDGRPPAGGGLMSAAATYLSRI</sequence>
<gene>
    <name evidence="2" type="ORF">VSS37_05915</name>
</gene>
<dbReference type="EMBL" id="JAYMYJ010000046">
    <property type="protein sequence ID" value="MEB4590508.1"/>
    <property type="molecule type" value="Genomic_DNA"/>
</dbReference>
<organism evidence="2 3">
    <name type="scientific">Candidatus Thiothrix phosphatis</name>
    <dbReference type="NCBI Taxonomy" id="3112415"/>
    <lineage>
        <taxon>Bacteria</taxon>
        <taxon>Pseudomonadati</taxon>
        <taxon>Pseudomonadota</taxon>
        <taxon>Gammaproteobacteria</taxon>
        <taxon>Thiotrichales</taxon>
        <taxon>Thiotrichaceae</taxon>
        <taxon>Thiothrix</taxon>
    </lineage>
</organism>
<evidence type="ECO:0000313" key="3">
    <source>
        <dbReference type="Proteomes" id="UP001308005"/>
    </source>
</evidence>
<evidence type="ECO:0000313" key="2">
    <source>
        <dbReference type="EMBL" id="MEB4590508.1"/>
    </source>
</evidence>
<feature type="region of interest" description="Disordered" evidence="1">
    <location>
        <begin position="25"/>
        <end position="61"/>
    </location>
</feature>